<dbReference type="Proteomes" id="UP001501736">
    <property type="component" value="Unassembled WGS sequence"/>
</dbReference>
<dbReference type="EMBL" id="BAAAYG010000001">
    <property type="protein sequence ID" value="GAA3278319.1"/>
    <property type="molecule type" value="Genomic_DNA"/>
</dbReference>
<feature type="chain" id="PRO_5045591692" evidence="1">
    <location>
        <begin position="26"/>
        <end position="412"/>
    </location>
</feature>
<gene>
    <name evidence="2" type="ORF">GCM10020260_00290</name>
</gene>
<evidence type="ECO:0000313" key="2">
    <source>
        <dbReference type="EMBL" id="GAA3278319.1"/>
    </source>
</evidence>
<accession>A0ABP6R604</accession>
<dbReference type="PROSITE" id="PS51257">
    <property type="entry name" value="PROKAR_LIPOPROTEIN"/>
    <property type="match status" value="1"/>
</dbReference>
<name>A0ABP6R604_9MICC</name>
<sequence length="412" mass="42523">MRAELRSARRCRALAGLAVVTLAVAACVPGGQDGAAEETPPYEPEPVQIDEAAPQAEQGRLRLPRQLQGLGLRDPGWDSPPRTADGVFLAPGETDGVLTFSAVDASGTILWQAERPVSCTGFTITSTGDRPLAVLTDRADGEGFGATTATAYDLLSGEKVWGPVEVPGPHQGPGTVFAPPPEGAMGESGPGVVLDPSTGEVIVDERGDAAPRIVGEYRGTVLTAEDGRLQARRAAESGTLWNVELSELGWEAGTVDGRRSATPDAQTAALIGVASDDAALIDLDSGDVIADDLRDAAEDPTSGTWITLGEDLAGYDSSGRRLFTHADASGLEIAGIGGVLVYLRSDQDRLQIHNVTTGAVGSAYDAEEEGTIAVPRHISVRGTGVVRSTYGYLLAPSDQSGESDQSGGSPGG</sequence>
<proteinExistence type="predicted"/>
<protein>
    <submittedName>
        <fullName evidence="2">Uncharacterized protein</fullName>
    </submittedName>
</protein>
<dbReference type="RefSeq" id="WP_344717155.1">
    <property type="nucleotide sequence ID" value="NZ_BAAAYG010000001.1"/>
</dbReference>
<feature type="signal peptide" evidence="1">
    <location>
        <begin position="1"/>
        <end position="25"/>
    </location>
</feature>
<evidence type="ECO:0000313" key="3">
    <source>
        <dbReference type="Proteomes" id="UP001501736"/>
    </source>
</evidence>
<keyword evidence="1" id="KW-0732">Signal</keyword>
<reference evidence="3" key="1">
    <citation type="journal article" date="2019" name="Int. J. Syst. Evol. Microbiol.">
        <title>The Global Catalogue of Microorganisms (GCM) 10K type strain sequencing project: providing services to taxonomists for standard genome sequencing and annotation.</title>
        <authorList>
            <consortium name="The Broad Institute Genomics Platform"/>
            <consortium name="The Broad Institute Genome Sequencing Center for Infectious Disease"/>
            <person name="Wu L."/>
            <person name="Ma J."/>
        </authorList>
    </citation>
    <scope>NUCLEOTIDE SEQUENCE [LARGE SCALE GENOMIC DNA]</scope>
    <source>
        <strain evidence="3">JCM 11483</strain>
    </source>
</reference>
<evidence type="ECO:0000256" key="1">
    <source>
        <dbReference type="SAM" id="SignalP"/>
    </source>
</evidence>
<organism evidence="2 3">
    <name type="scientific">Nesterenkonia halobia</name>
    <dbReference type="NCBI Taxonomy" id="37922"/>
    <lineage>
        <taxon>Bacteria</taxon>
        <taxon>Bacillati</taxon>
        <taxon>Actinomycetota</taxon>
        <taxon>Actinomycetes</taxon>
        <taxon>Micrococcales</taxon>
        <taxon>Micrococcaceae</taxon>
        <taxon>Nesterenkonia</taxon>
    </lineage>
</organism>
<keyword evidence="3" id="KW-1185">Reference proteome</keyword>
<comment type="caution">
    <text evidence="2">The sequence shown here is derived from an EMBL/GenBank/DDBJ whole genome shotgun (WGS) entry which is preliminary data.</text>
</comment>